<evidence type="ECO:0000256" key="10">
    <source>
        <dbReference type="ARBA" id="ARBA00022759"/>
    </source>
</evidence>
<feature type="compositionally biased region" description="Basic and acidic residues" evidence="16">
    <location>
        <begin position="717"/>
        <end position="726"/>
    </location>
</feature>
<dbReference type="CDD" id="cd04453">
    <property type="entry name" value="S1_RNase_E"/>
    <property type="match status" value="1"/>
</dbReference>
<dbReference type="Pfam" id="PF20833">
    <property type="entry name" value="RNase_E_G_Thio"/>
    <property type="match status" value="1"/>
</dbReference>
<feature type="compositionally biased region" description="Basic residues" evidence="16">
    <location>
        <begin position="618"/>
        <end position="629"/>
    </location>
</feature>
<name>A0A4Y3M2S6_9PROT</name>
<dbReference type="RefSeq" id="WP_062508790.1">
    <property type="nucleotide sequence ID" value="NZ_BAQZ01000016.1"/>
</dbReference>
<evidence type="ECO:0000256" key="3">
    <source>
        <dbReference type="ARBA" id="ARBA00022490"/>
    </source>
</evidence>
<dbReference type="GO" id="GO:0009898">
    <property type="term" value="C:cytoplasmic side of plasma membrane"/>
    <property type="evidence" value="ECO:0007669"/>
    <property type="project" value="UniProtKB-UniRule"/>
</dbReference>
<organism evidence="18 19">
    <name type="scientific">Gluconobacter roseus NBRC 3990</name>
    <dbReference type="NCBI Taxonomy" id="1307950"/>
    <lineage>
        <taxon>Bacteria</taxon>
        <taxon>Pseudomonadati</taxon>
        <taxon>Pseudomonadota</taxon>
        <taxon>Alphaproteobacteria</taxon>
        <taxon>Acetobacterales</taxon>
        <taxon>Acetobacteraceae</taxon>
        <taxon>Gluconobacter</taxon>
    </lineage>
</organism>
<keyword evidence="9 15" id="KW-0699">rRNA-binding</keyword>
<keyword evidence="4 15" id="KW-0997">Cell inner membrane</keyword>
<comment type="cofactor">
    <cofactor evidence="15">
        <name>Mg(2+)</name>
        <dbReference type="ChEBI" id="CHEBI:18420"/>
    </cofactor>
    <text evidence="15">Binds 1 Mg(2+) ion per subunit.</text>
</comment>
<evidence type="ECO:0000256" key="4">
    <source>
        <dbReference type="ARBA" id="ARBA00022519"/>
    </source>
</evidence>
<evidence type="ECO:0000256" key="15">
    <source>
        <dbReference type="HAMAP-Rule" id="MF_00970"/>
    </source>
</evidence>
<dbReference type="InterPro" id="IPR012340">
    <property type="entry name" value="NA-bd_OB-fold"/>
</dbReference>
<comment type="similarity">
    <text evidence="15">Belongs to the RNase E/G family. RNase E subfamily.</text>
</comment>
<evidence type="ECO:0000256" key="9">
    <source>
        <dbReference type="ARBA" id="ARBA00022730"/>
    </source>
</evidence>
<feature type="region of interest" description="Disordered" evidence="16">
    <location>
        <begin position="97"/>
        <end position="148"/>
    </location>
</feature>
<dbReference type="GO" id="GO:0006402">
    <property type="term" value="P:mRNA catabolic process"/>
    <property type="evidence" value="ECO:0007669"/>
    <property type="project" value="UniProtKB-UniRule"/>
</dbReference>
<feature type="compositionally biased region" description="Low complexity" evidence="16">
    <location>
        <begin position="812"/>
        <end position="834"/>
    </location>
</feature>
<comment type="catalytic activity">
    <reaction evidence="15">
        <text>Endonucleolytic cleavage of single-stranded RNA in A- and U-rich regions.</text>
        <dbReference type="EC" id="3.1.26.12"/>
    </reaction>
</comment>
<keyword evidence="7 15" id="KW-0540">Nuclease</keyword>
<evidence type="ECO:0000256" key="2">
    <source>
        <dbReference type="ARBA" id="ARBA00022475"/>
    </source>
</evidence>
<keyword evidence="12 15" id="KW-0460">Magnesium</keyword>
<dbReference type="GO" id="GO:0000287">
    <property type="term" value="F:magnesium ion binding"/>
    <property type="evidence" value="ECO:0007669"/>
    <property type="project" value="UniProtKB-UniRule"/>
</dbReference>
<dbReference type="GO" id="GO:0008995">
    <property type="term" value="F:ribonuclease E activity"/>
    <property type="evidence" value="ECO:0007669"/>
    <property type="project" value="UniProtKB-EC"/>
</dbReference>
<evidence type="ECO:0000256" key="13">
    <source>
        <dbReference type="ARBA" id="ARBA00022884"/>
    </source>
</evidence>
<feature type="compositionally biased region" description="Basic residues" evidence="16">
    <location>
        <begin position="886"/>
        <end position="896"/>
    </location>
</feature>
<dbReference type="GO" id="GO:0008033">
    <property type="term" value="P:tRNA processing"/>
    <property type="evidence" value="ECO:0007669"/>
    <property type="project" value="UniProtKB-UniRule"/>
</dbReference>
<feature type="binding site" evidence="15">
    <location>
        <position position="415"/>
    </location>
    <ligand>
        <name>Mg(2+)</name>
        <dbReference type="ChEBI" id="CHEBI:18420"/>
        <note>catalytic</note>
    </ligand>
</feature>
<dbReference type="GO" id="GO:0005737">
    <property type="term" value="C:cytoplasm"/>
    <property type="evidence" value="ECO:0007669"/>
    <property type="project" value="UniProtKB-SubCell"/>
</dbReference>
<feature type="region of interest" description="Required for zinc-mediated homotetramerization and catalytic activity" evidence="15">
    <location>
        <begin position="473"/>
        <end position="476"/>
    </location>
</feature>
<feature type="region of interest" description="Disordered" evidence="16">
    <location>
        <begin position="609"/>
        <end position="740"/>
    </location>
</feature>
<dbReference type="InterPro" id="IPR003029">
    <property type="entry name" value="S1_domain"/>
</dbReference>
<feature type="compositionally biased region" description="Basic residues" evidence="16">
    <location>
        <begin position="843"/>
        <end position="853"/>
    </location>
</feature>
<reference evidence="18 19" key="1">
    <citation type="submission" date="2019-06" db="EMBL/GenBank/DDBJ databases">
        <title>Whole genome shotgun sequence of Gluconobacter roseus NBRC 3990.</title>
        <authorList>
            <person name="Hosoyama A."/>
            <person name="Uohara A."/>
            <person name="Ohji S."/>
            <person name="Ichikawa N."/>
        </authorList>
    </citation>
    <scope>NUCLEOTIDE SEQUENCE [LARGE SCALE GENOMIC DNA]</scope>
    <source>
        <strain evidence="18 19">NBRC 3990</strain>
    </source>
</reference>
<keyword evidence="19" id="KW-1185">Reference proteome</keyword>
<dbReference type="GO" id="GO:0000049">
    <property type="term" value="F:tRNA binding"/>
    <property type="evidence" value="ECO:0007669"/>
    <property type="project" value="UniProtKB-KW"/>
</dbReference>
<dbReference type="SMART" id="SM00316">
    <property type="entry name" value="S1"/>
    <property type="match status" value="1"/>
</dbReference>
<keyword evidence="15" id="KW-0820">tRNA-binding</keyword>
<dbReference type="InterPro" id="IPR028878">
    <property type="entry name" value="RNase_E"/>
</dbReference>
<keyword evidence="14 15" id="KW-0472">Membrane</keyword>
<keyword evidence="11 15" id="KW-0378">Hydrolase</keyword>
<keyword evidence="3 15" id="KW-0963">Cytoplasm</keyword>
<evidence type="ECO:0000256" key="1">
    <source>
        <dbReference type="ARBA" id="ARBA00005663"/>
    </source>
</evidence>
<dbReference type="Pfam" id="PF10150">
    <property type="entry name" value="RNase_E_G"/>
    <property type="match status" value="1"/>
</dbReference>
<feature type="compositionally biased region" description="Acidic residues" evidence="16">
    <location>
        <begin position="104"/>
        <end position="121"/>
    </location>
</feature>
<comment type="function">
    <text evidence="15">Endoribonuclease that plays a central role in RNA processing and decay. Required for the maturation of 5S and 16S rRNAs and the majority of tRNAs. Also involved in the degradation of most mRNAs.</text>
</comment>
<comment type="caution">
    <text evidence="18">The sequence shown here is derived from an EMBL/GenBank/DDBJ whole genome shotgun (WGS) entry which is preliminary data.</text>
</comment>
<protein>
    <recommendedName>
        <fullName evidence="15">Ribonuclease E</fullName>
        <shortName evidence="15">RNase E</shortName>
        <ecNumber evidence="15">3.1.26.12</ecNumber>
    </recommendedName>
</protein>
<evidence type="ECO:0000256" key="14">
    <source>
        <dbReference type="ARBA" id="ARBA00023136"/>
    </source>
</evidence>
<keyword evidence="15" id="KW-0862">Zinc</keyword>
<comment type="cofactor">
    <cofactor evidence="15">
        <name>Zn(2+)</name>
        <dbReference type="ChEBI" id="CHEBI:29105"/>
    </cofactor>
    <text evidence="15">Binds 2 Zn(2+) ions per homotetramer.</text>
</comment>
<dbReference type="InterPro" id="IPR004659">
    <property type="entry name" value="RNase_E/G"/>
</dbReference>
<evidence type="ECO:0000256" key="6">
    <source>
        <dbReference type="ARBA" id="ARBA00022694"/>
    </source>
</evidence>
<dbReference type="STRING" id="586239.AD943_05040"/>
<keyword evidence="13 15" id="KW-0694">RNA-binding</keyword>
<feature type="binding site" evidence="15">
    <location>
        <position position="372"/>
    </location>
    <ligand>
        <name>Mg(2+)</name>
        <dbReference type="ChEBI" id="CHEBI:18420"/>
        <note>catalytic</note>
    </ligand>
</feature>
<dbReference type="NCBIfam" id="TIGR00757">
    <property type="entry name" value="RNaseEG"/>
    <property type="match status" value="1"/>
</dbReference>
<feature type="domain" description="S1 motif" evidence="17">
    <location>
        <begin position="38"/>
        <end position="187"/>
    </location>
</feature>
<feature type="compositionally biased region" description="Basic and acidic residues" evidence="16">
    <location>
        <begin position="122"/>
        <end position="140"/>
    </location>
</feature>
<dbReference type="HAMAP" id="MF_00970">
    <property type="entry name" value="RNase_E"/>
    <property type="match status" value="1"/>
</dbReference>
<comment type="similarity">
    <text evidence="1">Belongs to the RNase E/G family. RNase G subfamily.</text>
</comment>
<feature type="region of interest" description="Disordered" evidence="16">
    <location>
        <begin position="786"/>
        <end position="930"/>
    </location>
</feature>
<evidence type="ECO:0000256" key="16">
    <source>
        <dbReference type="SAM" id="MobiDB-lite"/>
    </source>
</evidence>
<sequence length="930" mass="103495">MTKRMLIDTTHAEETRVVVMDGDRVEDYDVETSTKKQLKGNIYLAKVIRVEPSLQAAFVEYGGNRHGFLAFSEIHPDYFQIPVADREKLIALQEEEIAERGDAGDDAETETVAEDATDSEDGDNHDRRAPETVGGEHDTGEESASSRRTARFLRNYKIQEVIRRRQVLLVQVVKEERGNKGAALTTYISLAGRYCVLMPNALRGGGVSRKITSDSDRRRLRDIIAELDLPKSMAMIVRTAGAGRPAAEVTRDCEYLLQLWDDIRSHALSSVAPTLVYEEASLIKRVIRDLYSKDIEDILVDGEAAWKSAREFMRLLMPSNANKVKLWQNRGQSLFARYNVEGHLDAMFSPTARLPSGGYLVINQTEALVAIDVNSGKSTSQRNIEETALRTNLEAAEEVARQLRLRDLAGLVVIDFIDMESRRHNGQVEKRLKEALRSDRARIQVGHISHFGLLEMSRQRLRPSIAESVLTPCPHCQGTGFIRGTESSALHVLRAIDEEGARQRSAEIEVYVGSDIALYILNHKRSWLADIERHHRMQVVFRTEENLAAADMRIERLKAQTAAPERQIERAPENVRTIEIIEEQAPAPVALRTETPVVDAEIIEDVVASEGDEENNGGRRRRRRRRRGGRREQNGDVSAAETQQAAPVSESRDAPAPEQADENGIIPGRRRTRFKRIVKETEGSDTAVAEPVSETRDVAPQPQRNTAPASANRTPRRREEREERPAQRRYTGPTPADPFGGSFDIFDVIEQAEFEGTTQALQTGINTPTEIEIAHTPALETTVVVEEPAAEEAPKPRRGRGRRPARAKEVEAAPAETVAEAPAAEAIPAPVAEEPVAEEAPKPRRTRTRRTSKAKADAAEASVTEPAAEAAPAAPAEPAAEEATKPKRTRTRRTTKAKQAEAPTDEGNVLQPVNIDEVAPPKRRVGWWKR</sequence>
<feature type="binding site" evidence="15">
    <location>
        <position position="476"/>
    </location>
    <ligand>
        <name>Zn(2+)</name>
        <dbReference type="ChEBI" id="CHEBI:29105"/>
        <note>ligand shared between dimeric partners</note>
    </ligand>
</feature>
<dbReference type="EMBL" id="BJLY01000001">
    <property type="protein sequence ID" value="GEB02854.1"/>
    <property type="molecule type" value="Genomic_DNA"/>
</dbReference>
<evidence type="ECO:0000256" key="8">
    <source>
        <dbReference type="ARBA" id="ARBA00022723"/>
    </source>
</evidence>
<keyword evidence="2 15" id="KW-1003">Cell membrane</keyword>
<gene>
    <name evidence="15" type="primary">rne</name>
    <name evidence="18" type="ORF">GRO01_04300</name>
</gene>
<dbReference type="InterPro" id="IPR019307">
    <property type="entry name" value="RNA-bd_AU-1/RNase_E/G"/>
</dbReference>
<evidence type="ECO:0000313" key="18">
    <source>
        <dbReference type="EMBL" id="GEB02854.1"/>
    </source>
</evidence>
<dbReference type="EC" id="3.1.26.12" evidence="15"/>
<comment type="subunit">
    <text evidence="15">Homotetramer formed by a dimer of dimers.</text>
</comment>
<dbReference type="PANTHER" id="PTHR30001">
    <property type="entry name" value="RIBONUCLEASE"/>
    <property type="match status" value="1"/>
</dbReference>
<feature type="compositionally biased region" description="Basic residues" evidence="16">
    <location>
        <begin position="796"/>
        <end position="805"/>
    </location>
</feature>
<dbReference type="Gene3D" id="2.40.50.140">
    <property type="entry name" value="Nucleic acid-binding proteins"/>
    <property type="match status" value="1"/>
</dbReference>
<proteinExistence type="inferred from homology"/>
<dbReference type="GO" id="GO:0006364">
    <property type="term" value="P:rRNA processing"/>
    <property type="evidence" value="ECO:0007669"/>
    <property type="project" value="UniProtKB-UniRule"/>
</dbReference>
<dbReference type="AlphaFoldDB" id="A0A4Y3M2S6"/>
<dbReference type="SUPFAM" id="SSF50249">
    <property type="entry name" value="Nucleic acid-binding proteins"/>
    <property type="match status" value="1"/>
</dbReference>
<evidence type="ECO:0000259" key="17">
    <source>
        <dbReference type="SMART" id="SM00316"/>
    </source>
</evidence>
<accession>A0A4Y3M2S6</accession>
<comment type="subcellular location">
    <subcellularLocation>
        <location evidence="15">Cytoplasm</location>
    </subcellularLocation>
    <subcellularLocation>
        <location evidence="15">Cell inner membrane</location>
        <topology evidence="15">Peripheral membrane protein</topology>
        <orientation evidence="15">Cytoplasmic side</orientation>
    </subcellularLocation>
</comment>
<dbReference type="InterPro" id="IPR048583">
    <property type="entry name" value="RNase_E_G_thioredoxin-like"/>
</dbReference>
<dbReference type="PANTHER" id="PTHR30001:SF1">
    <property type="entry name" value="RIBONUCLEASE E_G-LIKE PROTEIN, CHLOROPLASTIC"/>
    <property type="match status" value="1"/>
</dbReference>
<keyword evidence="5 15" id="KW-0698">rRNA processing</keyword>
<dbReference type="GO" id="GO:0008270">
    <property type="term" value="F:zinc ion binding"/>
    <property type="evidence" value="ECO:0007669"/>
    <property type="project" value="UniProtKB-UniRule"/>
</dbReference>
<feature type="compositionally biased region" description="Basic residues" evidence="16">
    <location>
        <begin position="921"/>
        <end position="930"/>
    </location>
</feature>
<keyword evidence="6 15" id="KW-0819">tRNA processing</keyword>
<evidence type="ECO:0000256" key="7">
    <source>
        <dbReference type="ARBA" id="ARBA00022722"/>
    </source>
</evidence>
<feature type="binding site" evidence="15">
    <location>
        <position position="473"/>
    </location>
    <ligand>
        <name>Zn(2+)</name>
        <dbReference type="ChEBI" id="CHEBI:29105"/>
        <note>ligand shared between dimeric partners</note>
    </ligand>
</feature>
<feature type="compositionally biased region" description="Low complexity" evidence="16">
    <location>
        <begin position="859"/>
        <end position="878"/>
    </location>
</feature>
<evidence type="ECO:0000256" key="12">
    <source>
        <dbReference type="ARBA" id="ARBA00022842"/>
    </source>
</evidence>
<dbReference type="Proteomes" id="UP000320772">
    <property type="component" value="Unassembled WGS sequence"/>
</dbReference>
<dbReference type="GO" id="GO:0019843">
    <property type="term" value="F:rRNA binding"/>
    <property type="evidence" value="ECO:0007669"/>
    <property type="project" value="UniProtKB-KW"/>
</dbReference>
<evidence type="ECO:0000313" key="19">
    <source>
        <dbReference type="Proteomes" id="UP000320772"/>
    </source>
</evidence>
<evidence type="ECO:0000256" key="11">
    <source>
        <dbReference type="ARBA" id="ARBA00022801"/>
    </source>
</evidence>
<feature type="compositionally biased region" description="Polar residues" evidence="16">
    <location>
        <begin position="702"/>
        <end position="712"/>
    </location>
</feature>
<evidence type="ECO:0000256" key="5">
    <source>
        <dbReference type="ARBA" id="ARBA00022552"/>
    </source>
</evidence>
<dbReference type="Gene3D" id="3.40.1260.20">
    <property type="entry name" value="Ribonuclease E, catalytic domain"/>
    <property type="match status" value="1"/>
</dbReference>
<keyword evidence="10 15" id="KW-0255">Endonuclease</keyword>
<keyword evidence="8 15" id="KW-0479">Metal-binding</keyword>